<dbReference type="KEGG" id="edi:EDI_246680"/>
<gene>
    <name evidence="1" type="ORF">EDI_246680</name>
</gene>
<dbReference type="GeneID" id="5885292"/>
<evidence type="ECO:0000313" key="2">
    <source>
        <dbReference type="Proteomes" id="UP000008076"/>
    </source>
</evidence>
<proteinExistence type="predicted"/>
<name>B0EPS8_ENTDS</name>
<keyword evidence="2" id="KW-1185">Reference proteome</keyword>
<dbReference type="Proteomes" id="UP000008076">
    <property type="component" value="Unassembled WGS sequence"/>
</dbReference>
<accession>B0EPS8</accession>
<organism evidence="2">
    <name type="scientific">Entamoeba dispar (strain ATCC PRA-260 / SAW760)</name>
    <dbReference type="NCBI Taxonomy" id="370354"/>
    <lineage>
        <taxon>Eukaryota</taxon>
        <taxon>Amoebozoa</taxon>
        <taxon>Evosea</taxon>
        <taxon>Archamoebae</taxon>
        <taxon>Mastigamoebida</taxon>
        <taxon>Entamoebidae</taxon>
        <taxon>Entamoeba</taxon>
    </lineage>
</organism>
<dbReference type="RefSeq" id="XP_001740132.1">
    <property type="nucleotide sequence ID" value="XM_001740080.1"/>
</dbReference>
<reference evidence="2" key="1">
    <citation type="submission" date="2007-12" db="EMBL/GenBank/DDBJ databases">
        <title>Annotation of Entamoeba dispar SAW760.</title>
        <authorList>
            <person name="Lorenzi H."/>
            <person name="Inman J."/>
            <person name="Schobel S."/>
            <person name="Amedeo P."/>
            <person name="Caler E."/>
        </authorList>
    </citation>
    <scope>NUCLEOTIDE SEQUENCE [LARGE SCALE GENOMIC DNA]</scope>
    <source>
        <strain evidence="2">ATCC PRA-260 / SAW760</strain>
    </source>
</reference>
<sequence>MVVCMILSRLSSTNLINKSSLQQSLVKSLLVASRRRLFASCIDALAIAFTKCSVLEDIPELFNSLNATVLRIVKESIPLFFK</sequence>
<dbReference type="AlphaFoldDB" id="B0EPS8"/>
<dbReference type="EMBL" id="DS550301">
    <property type="protein sequence ID" value="EDR23465.1"/>
    <property type="molecule type" value="Genomic_DNA"/>
</dbReference>
<evidence type="ECO:0000313" key="1">
    <source>
        <dbReference type="EMBL" id="EDR23465.1"/>
    </source>
</evidence>
<protein>
    <submittedName>
        <fullName evidence="1">Uncharacterized protein</fullName>
    </submittedName>
</protein>